<evidence type="ECO:0000313" key="2">
    <source>
        <dbReference type="Proteomes" id="UP000054630"/>
    </source>
</evidence>
<accession>A0A0V0S4Y8</accession>
<protein>
    <submittedName>
        <fullName evidence="1">Uncharacterized protein</fullName>
    </submittedName>
</protein>
<proteinExistence type="predicted"/>
<organism evidence="1 2">
    <name type="scientific">Trichinella nelsoni</name>
    <dbReference type="NCBI Taxonomy" id="6336"/>
    <lineage>
        <taxon>Eukaryota</taxon>
        <taxon>Metazoa</taxon>
        <taxon>Ecdysozoa</taxon>
        <taxon>Nematoda</taxon>
        <taxon>Enoplea</taxon>
        <taxon>Dorylaimia</taxon>
        <taxon>Trichinellida</taxon>
        <taxon>Trichinellidae</taxon>
        <taxon>Trichinella</taxon>
    </lineage>
</organism>
<reference evidence="1 2" key="1">
    <citation type="submission" date="2015-01" db="EMBL/GenBank/DDBJ databases">
        <title>Evolution of Trichinella species and genotypes.</title>
        <authorList>
            <person name="Korhonen P.K."/>
            <person name="Edoardo P."/>
            <person name="Giuseppe L.R."/>
            <person name="Gasser R.B."/>
        </authorList>
    </citation>
    <scope>NUCLEOTIDE SEQUENCE [LARGE SCALE GENOMIC DNA]</scope>
    <source>
        <strain evidence="1">ISS37</strain>
    </source>
</reference>
<evidence type="ECO:0000313" key="1">
    <source>
        <dbReference type="EMBL" id="KRX21546.1"/>
    </source>
</evidence>
<dbReference type="AlphaFoldDB" id="A0A0V0S4Y8"/>
<dbReference type="Proteomes" id="UP000054630">
    <property type="component" value="Unassembled WGS sequence"/>
</dbReference>
<keyword evidence="2" id="KW-1185">Reference proteome</keyword>
<sequence>MEDCTSLFSIFRQRQSCLATSNCTRSSHLPTEKSSLIETVTVDVKRRKFKVHHFRRNSQFYNWE</sequence>
<gene>
    <name evidence="1" type="ORF">T07_13794</name>
</gene>
<dbReference type="EMBL" id="JYDL01000038">
    <property type="protein sequence ID" value="KRX21546.1"/>
    <property type="molecule type" value="Genomic_DNA"/>
</dbReference>
<comment type="caution">
    <text evidence="1">The sequence shown here is derived from an EMBL/GenBank/DDBJ whole genome shotgun (WGS) entry which is preliminary data.</text>
</comment>
<dbReference type="OrthoDB" id="5942703at2759"/>
<name>A0A0V0S4Y8_9BILA</name>